<accession>A0ABV0Z4D4</accession>
<comment type="caution">
    <text evidence="2">The sequence shown here is derived from an EMBL/GenBank/DDBJ whole genome shotgun (WGS) entry which is preliminary data.</text>
</comment>
<feature type="region of interest" description="Disordered" evidence="1">
    <location>
        <begin position="1"/>
        <end position="21"/>
    </location>
</feature>
<evidence type="ECO:0000256" key="1">
    <source>
        <dbReference type="SAM" id="MobiDB-lite"/>
    </source>
</evidence>
<evidence type="ECO:0000313" key="3">
    <source>
        <dbReference type="Proteomes" id="UP001469553"/>
    </source>
</evidence>
<dbReference type="EMBL" id="JAHRIP010050243">
    <property type="protein sequence ID" value="MEQ2300724.1"/>
    <property type="molecule type" value="Genomic_DNA"/>
</dbReference>
<evidence type="ECO:0000313" key="2">
    <source>
        <dbReference type="EMBL" id="MEQ2300724.1"/>
    </source>
</evidence>
<gene>
    <name evidence="2" type="ORF">AMECASPLE_028794</name>
</gene>
<proteinExistence type="predicted"/>
<keyword evidence="3" id="KW-1185">Reference proteome</keyword>
<sequence>MPSPHPQNTCRTVGQTPMNSRAPCRGCRAGPVFTAGTKTTLLLLKPRFNYWPDSPPQYPGIGLPREAEECDPPVVRTHLPVPLLVKGDYHPGLPVQRHCPQSPRNVEEASAAAAPQHPET</sequence>
<dbReference type="Proteomes" id="UP001469553">
    <property type="component" value="Unassembled WGS sequence"/>
</dbReference>
<feature type="region of interest" description="Disordered" evidence="1">
    <location>
        <begin position="94"/>
        <end position="120"/>
    </location>
</feature>
<name>A0ABV0Z4D4_9TELE</name>
<feature type="compositionally biased region" description="Polar residues" evidence="1">
    <location>
        <begin position="1"/>
        <end position="19"/>
    </location>
</feature>
<organism evidence="2 3">
    <name type="scientific">Ameca splendens</name>
    <dbReference type="NCBI Taxonomy" id="208324"/>
    <lineage>
        <taxon>Eukaryota</taxon>
        <taxon>Metazoa</taxon>
        <taxon>Chordata</taxon>
        <taxon>Craniata</taxon>
        <taxon>Vertebrata</taxon>
        <taxon>Euteleostomi</taxon>
        <taxon>Actinopterygii</taxon>
        <taxon>Neopterygii</taxon>
        <taxon>Teleostei</taxon>
        <taxon>Neoteleostei</taxon>
        <taxon>Acanthomorphata</taxon>
        <taxon>Ovalentaria</taxon>
        <taxon>Atherinomorphae</taxon>
        <taxon>Cyprinodontiformes</taxon>
        <taxon>Goodeidae</taxon>
        <taxon>Ameca</taxon>
    </lineage>
</organism>
<reference evidence="2 3" key="1">
    <citation type="submission" date="2021-06" db="EMBL/GenBank/DDBJ databases">
        <authorList>
            <person name="Palmer J.M."/>
        </authorList>
    </citation>
    <scope>NUCLEOTIDE SEQUENCE [LARGE SCALE GENOMIC DNA]</scope>
    <source>
        <strain evidence="2 3">AS_MEX2019</strain>
        <tissue evidence="2">Muscle</tissue>
    </source>
</reference>
<protein>
    <submittedName>
        <fullName evidence="2">Uncharacterized protein</fullName>
    </submittedName>
</protein>